<evidence type="ECO:0000256" key="8">
    <source>
        <dbReference type="ARBA" id="ARBA00023136"/>
    </source>
</evidence>
<evidence type="ECO:0000256" key="4">
    <source>
        <dbReference type="ARBA" id="ARBA00022502"/>
    </source>
</evidence>
<comment type="pathway">
    <text evidence="2">Glycolipid biosynthesis; glycosylphosphatidylinositol-anchor biosynthesis.</text>
</comment>
<keyword evidence="8" id="KW-0472">Membrane</keyword>
<keyword evidence="7" id="KW-1133">Transmembrane helix</keyword>
<reference evidence="11" key="1">
    <citation type="submission" date="2021-01" db="EMBL/GenBank/DDBJ databases">
        <authorList>
            <person name="Corre E."/>
            <person name="Pelletier E."/>
            <person name="Niang G."/>
            <person name="Scheremetjew M."/>
            <person name="Finn R."/>
            <person name="Kale V."/>
            <person name="Holt S."/>
            <person name="Cochrane G."/>
            <person name="Meng A."/>
            <person name="Brown T."/>
            <person name="Cohen L."/>
        </authorList>
    </citation>
    <scope>NUCLEOTIDE SEQUENCE</scope>
    <source>
        <strain evidence="11">10249 10 AB</strain>
    </source>
</reference>
<dbReference type="InterPro" id="IPR013233">
    <property type="entry name" value="PIG-X/PBN1"/>
</dbReference>
<dbReference type="GO" id="GO:0005789">
    <property type="term" value="C:endoplasmic reticulum membrane"/>
    <property type="evidence" value="ECO:0007669"/>
    <property type="project" value="UniProtKB-SubCell"/>
</dbReference>
<feature type="compositionally biased region" description="Low complexity" evidence="10">
    <location>
        <begin position="74"/>
        <end position="88"/>
    </location>
</feature>
<name>A0A7S4AVC3_9STRA</name>
<comment type="similarity">
    <text evidence="3">Belongs to the PIGX family.</text>
</comment>
<feature type="region of interest" description="Disordered" evidence="10">
    <location>
        <begin position="1"/>
        <end position="56"/>
    </location>
</feature>
<feature type="region of interest" description="Disordered" evidence="10">
    <location>
        <begin position="70"/>
        <end position="100"/>
    </location>
</feature>
<sequence>MARVPLGLGGSSGTIRSSDNDDDNDSAKYSWVVASSTTTTSRGSKPAVGARDDHGSVSIEQYMYDIAGTTSETASGGSNDNDNANGGNHPFQPEPIPIPIRTISPFHQTTIVPSTPTSTSTSVPNTNESSPLFVPIASKAVSHLGRDDGMHRLFHHSFPLHASKVEASTDGTTRSGRQQQRKHNLRYFLYVTLPSGMFIDLDNPFELPATTGKIQIQSQSTSSSKTEGGTDASTDATATTTKNENRQHHGFVATCLVTQSQTQTPRQLVSFRARLHAATICDIEQPSFVSGQHLLVWELDNIYIVGNDNDNDAKETTTTTKATTLRPPILIEFATKLHLRYPHPSSTMEEWIDLPRPLLFAARTEDPPHPHSDADEKLDDGPNRDNLWFWGNGDDNLGLVHERVWVAAGKDEDHDFVSAATIFFCLVGVAIMLRDISNASLWDDV</sequence>
<dbReference type="Pfam" id="PF08320">
    <property type="entry name" value="PIG-X"/>
    <property type="match status" value="1"/>
</dbReference>
<proteinExistence type="inferred from homology"/>
<dbReference type="GO" id="GO:0006506">
    <property type="term" value="P:GPI anchor biosynthetic process"/>
    <property type="evidence" value="ECO:0007669"/>
    <property type="project" value="UniProtKB-UniPathway"/>
</dbReference>
<gene>
    <name evidence="11" type="ORF">PAUS00366_LOCUS21027</name>
</gene>
<feature type="region of interest" description="Disordered" evidence="10">
    <location>
        <begin position="213"/>
        <end position="245"/>
    </location>
</feature>
<keyword evidence="9" id="KW-0325">Glycoprotein</keyword>
<evidence type="ECO:0000256" key="1">
    <source>
        <dbReference type="ARBA" id="ARBA00004389"/>
    </source>
</evidence>
<comment type="subcellular location">
    <subcellularLocation>
        <location evidence="1">Endoplasmic reticulum membrane</location>
        <topology evidence="1">Single-pass membrane protein</topology>
    </subcellularLocation>
</comment>
<feature type="compositionally biased region" description="Low complexity" evidence="10">
    <location>
        <begin position="213"/>
        <end position="241"/>
    </location>
</feature>
<evidence type="ECO:0000256" key="10">
    <source>
        <dbReference type="SAM" id="MobiDB-lite"/>
    </source>
</evidence>
<evidence type="ECO:0000256" key="2">
    <source>
        <dbReference type="ARBA" id="ARBA00004687"/>
    </source>
</evidence>
<evidence type="ECO:0000256" key="6">
    <source>
        <dbReference type="ARBA" id="ARBA00022824"/>
    </source>
</evidence>
<protein>
    <submittedName>
        <fullName evidence="11">Uncharacterized protein</fullName>
    </submittedName>
</protein>
<evidence type="ECO:0000256" key="9">
    <source>
        <dbReference type="ARBA" id="ARBA00023180"/>
    </source>
</evidence>
<evidence type="ECO:0000256" key="7">
    <source>
        <dbReference type="ARBA" id="ARBA00022989"/>
    </source>
</evidence>
<evidence type="ECO:0000256" key="3">
    <source>
        <dbReference type="ARBA" id="ARBA00010345"/>
    </source>
</evidence>
<accession>A0A7S4AVC3</accession>
<evidence type="ECO:0000313" key="11">
    <source>
        <dbReference type="EMBL" id="CAE0728243.1"/>
    </source>
</evidence>
<evidence type="ECO:0000256" key="5">
    <source>
        <dbReference type="ARBA" id="ARBA00022692"/>
    </source>
</evidence>
<keyword evidence="6" id="KW-0256">Endoplasmic reticulum</keyword>
<dbReference type="UniPathway" id="UPA00196"/>
<keyword evidence="4" id="KW-0337">GPI-anchor biosynthesis</keyword>
<dbReference type="EMBL" id="HBIX01031749">
    <property type="protein sequence ID" value="CAE0728243.1"/>
    <property type="molecule type" value="Transcribed_RNA"/>
</dbReference>
<organism evidence="11">
    <name type="scientific">Pseudo-nitzschia australis</name>
    <dbReference type="NCBI Taxonomy" id="44445"/>
    <lineage>
        <taxon>Eukaryota</taxon>
        <taxon>Sar</taxon>
        <taxon>Stramenopiles</taxon>
        <taxon>Ochrophyta</taxon>
        <taxon>Bacillariophyta</taxon>
        <taxon>Bacillariophyceae</taxon>
        <taxon>Bacillariophycidae</taxon>
        <taxon>Bacillariales</taxon>
        <taxon>Bacillariaceae</taxon>
        <taxon>Pseudo-nitzschia</taxon>
    </lineage>
</organism>
<dbReference type="AlphaFoldDB" id="A0A7S4AVC3"/>
<keyword evidence="5" id="KW-0812">Transmembrane</keyword>